<keyword evidence="2" id="KW-1185">Reference proteome</keyword>
<dbReference type="Gene3D" id="2.130.10.10">
    <property type="entry name" value="YVTN repeat-like/Quinoprotein amine dehydrogenase"/>
    <property type="match status" value="1"/>
</dbReference>
<dbReference type="OrthoDB" id="760263at2759"/>
<evidence type="ECO:0000313" key="1">
    <source>
        <dbReference type="EMBL" id="KAF9589349.1"/>
    </source>
</evidence>
<proteinExistence type="predicted"/>
<sequence length="568" mass="63364">MVNNKSSFYWLAGCADPAIHPNISATAWKLCSKGAATDDAVKLRCVKLASKYYWRAPTTSKNGIIKQLWHAALTVHKVYVKLNWGLPPKPRMAPKVQSCRWLLPEQGMIKTNVDGSSRVAVDAARTFGRLAAASAISTVFQVCSTWQAISRSNNLWQRLTREIWHRDHLMQNSWHQEYIFRQRLGSNFRTRRVVYTPLEFNDGESLTCLRLALSDYHIACGFVDGAVRLFDLTSKLHVATFRPQQRDILGRFSRAVSGIVLSDAKLVFASLDGDVHLTGIHGVELEPRRVQLGNVVSDGTLVDFTGCSQWWVGLYAGVPARSFHVWNAVTEELMFIGGSVTDPESVTGWHLLTELNDSVGRIRMSQETAIACTGVSLMSISIPGNVLGEQAFETYTVIVDSFDMSHDLLVTVDNRRMVRVVRVSGDFEEVCKFRLVRSSGSQRGLMGCMNGACVLIWSGGVIRAWGVEHGEFLHSLPERVTDPTALIADDRFVAAAEDGEVGENGSYTWFPLGDRAGLPDEKVRLCWFGTKKLPDRIIENLIDSAAIAINSSFWEEMVQENWVFVVFV</sequence>
<accession>A0A835GXP0</accession>
<comment type="caution">
    <text evidence="1">The sequence shown here is derived from an EMBL/GenBank/DDBJ whole genome shotgun (WGS) entry which is preliminary data.</text>
</comment>
<name>A0A835GXP0_9MAGN</name>
<dbReference type="Gene3D" id="1.20.1280.50">
    <property type="match status" value="1"/>
</dbReference>
<dbReference type="PANTHER" id="PTHR19855:SF31">
    <property type="entry name" value="TRANSCRIPTIONAL REGULATOR STERILE APETALA"/>
    <property type="match status" value="1"/>
</dbReference>
<evidence type="ECO:0008006" key="3">
    <source>
        <dbReference type="Google" id="ProtNLM"/>
    </source>
</evidence>
<organism evidence="1 2">
    <name type="scientific">Coptis chinensis</name>
    <dbReference type="NCBI Taxonomy" id="261450"/>
    <lineage>
        <taxon>Eukaryota</taxon>
        <taxon>Viridiplantae</taxon>
        <taxon>Streptophyta</taxon>
        <taxon>Embryophyta</taxon>
        <taxon>Tracheophyta</taxon>
        <taxon>Spermatophyta</taxon>
        <taxon>Magnoliopsida</taxon>
        <taxon>Ranunculales</taxon>
        <taxon>Ranunculaceae</taxon>
        <taxon>Coptidoideae</taxon>
        <taxon>Coptis</taxon>
    </lineage>
</organism>
<gene>
    <name evidence="1" type="ORF">IFM89_022829</name>
</gene>
<dbReference type="SUPFAM" id="SSF81383">
    <property type="entry name" value="F-box domain"/>
    <property type="match status" value="1"/>
</dbReference>
<dbReference type="SUPFAM" id="SSF50978">
    <property type="entry name" value="WD40 repeat-like"/>
    <property type="match status" value="1"/>
</dbReference>
<evidence type="ECO:0000313" key="2">
    <source>
        <dbReference type="Proteomes" id="UP000631114"/>
    </source>
</evidence>
<dbReference type="InterPro" id="IPR036047">
    <property type="entry name" value="F-box-like_dom_sf"/>
</dbReference>
<dbReference type="InterPro" id="IPR036322">
    <property type="entry name" value="WD40_repeat_dom_sf"/>
</dbReference>
<dbReference type="PANTHER" id="PTHR19855">
    <property type="entry name" value="WD40 REPEAT PROTEIN 12, 37"/>
    <property type="match status" value="1"/>
</dbReference>
<dbReference type="EMBL" id="JADFTS010000009">
    <property type="protein sequence ID" value="KAF9589349.1"/>
    <property type="molecule type" value="Genomic_DNA"/>
</dbReference>
<protein>
    <recommendedName>
        <fullName evidence="3">Transcriptional regulator STERILE APETALA</fullName>
    </recommendedName>
</protein>
<dbReference type="AlphaFoldDB" id="A0A835GXP0"/>
<dbReference type="InterPro" id="IPR015943">
    <property type="entry name" value="WD40/YVTN_repeat-like_dom_sf"/>
</dbReference>
<dbReference type="Proteomes" id="UP000631114">
    <property type="component" value="Unassembled WGS sequence"/>
</dbReference>
<reference evidence="1 2" key="1">
    <citation type="submission" date="2020-10" db="EMBL/GenBank/DDBJ databases">
        <title>The Coptis chinensis genome and diversification of protoberbering-type alkaloids.</title>
        <authorList>
            <person name="Wang B."/>
            <person name="Shu S."/>
            <person name="Song C."/>
            <person name="Liu Y."/>
        </authorList>
    </citation>
    <scope>NUCLEOTIDE SEQUENCE [LARGE SCALE GENOMIC DNA]</scope>
    <source>
        <strain evidence="1">HL-2020</strain>
        <tissue evidence="1">Leaf</tissue>
    </source>
</reference>